<keyword evidence="2" id="KW-1185">Reference proteome</keyword>
<dbReference type="KEGG" id="asoc:CB4_02307"/>
<evidence type="ECO:0000313" key="1">
    <source>
        <dbReference type="EMBL" id="BAU28133.1"/>
    </source>
</evidence>
<organism evidence="1 2">
    <name type="scientific">Aneurinibacillus soli</name>
    <dbReference type="NCBI Taxonomy" id="1500254"/>
    <lineage>
        <taxon>Bacteria</taxon>
        <taxon>Bacillati</taxon>
        <taxon>Bacillota</taxon>
        <taxon>Bacilli</taxon>
        <taxon>Bacillales</taxon>
        <taxon>Paenibacillaceae</taxon>
        <taxon>Aneurinibacillus group</taxon>
        <taxon>Aneurinibacillus</taxon>
    </lineage>
</organism>
<dbReference type="OrthoDB" id="2082872at2"/>
<dbReference type="Proteomes" id="UP000217696">
    <property type="component" value="Chromosome"/>
</dbReference>
<dbReference type="RefSeq" id="WP_096465912.1">
    <property type="nucleotide sequence ID" value="NZ_AP017312.1"/>
</dbReference>
<reference evidence="1 2" key="1">
    <citation type="submission" date="2015-12" db="EMBL/GenBank/DDBJ databases">
        <title>Genome sequence of Aneurinibacillus soli.</title>
        <authorList>
            <person name="Lee J.S."/>
            <person name="Lee K.C."/>
            <person name="Kim K.K."/>
            <person name="Lee B.W."/>
        </authorList>
    </citation>
    <scope>NUCLEOTIDE SEQUENCE [LARGE SCALE GENOMIC DNA]</scope>
    <source>
        <strain evidence="1 2">CB4</strain>
    </source>
</reference>
<accession>A0A0U5AWK7</accession>
<proteinExistence type="predicted"/>
<dbReference type="AlphaFoldDB" id="A0A0U5AWK7"/>
<evidence type="ECO:0000313" key="2">
    <source>
        <dbReference type="Proteomes" id="UP000217696"/>
    </source>
</evidence>
<sequence>MGIELLYALALRFFLIEFKSIKRLRDWFRNLHPLCGQWTSCPFCNGFWCGLFIYWLFHGVNLQILFFALAAGFASFLVKIGQEYMLYRMNGGE</sequence>
<gene>
    <name evidence="1" type="ORF">CB4_02307</name>
</gene>
<name>A0A0U5AWK7_9BACL</name>
<dbReference type="EMBL" id="AP017312">
    <property type="protein sequence ID" value="BAU28133.1"/>
    <property type="molecule type" value="Genomic_DNA"/>
</dbReference>
<protein>
    <submittedName>
        <fullName evidence="1">Uncharacterized protein</fullName>
    </submittedName>
</protein>